<accession>A0A7W2IDF8</accession>
<feature type="domain" description="Serine aminopeptidase S33" evidence="2">
    <location>
        <begin position="31"/>
        <end position="144"/>
    </location>
</feature>
<organism evidence="3 4">
    <name type="scientific">Rugamonas brunnea</name>
    <dbReference type="NCBI Taxonomy" id="2758569"/>
    <lineage>
        <taxon>Bacteria</taxon>
        <taxon>Pseudomonadati</taxon>
        <taxon>Pseudomonadota</taxon>
        <taxon>Betaproteobacteria</taxon>
        <taxon>Burkholderiales</taxon>
        <taxon>Oxalobacteraceae</taxon>
        <taxon>Telluria group</taxon>
        <taxon>Rugamonas</taxon>
    </lineage>
</organism>
<dbReference type="AlphaFoldDB" id="A0A7W2IDF8"/>
<evidence type="ECO:0000256" key="1">
    <source>
        <dbReference type="ARBA" id="ARBA00022801"/>
    </source>
</evidence>
<gene>
    <name evidence="3" type="ORF">H3H37_20125</name>
</gene>
<reference evidence="3 4" key="1">
    <citation type="submission" date="2020-07" db="EMBL/GenBank/DDBJ databases">
        <title>Novel species isolated from subtropical streams in China.</title>
        <authorList>
            <person name="Lu H."/>
        </authorList>
    </citation>
    <scope>NUCLEOTIDE SEQUENCE [LARGE SCALE GENOMIC DNA]</scope>
    <source>
        <strain evidence="3 4">LX20W</strain>
    </source>
</reference>
<keyword evidence="1 3" id="KW-0378">Hydrolase</keyword>
<dbReference type="InterPro" id="IPR050261">
    <property type="entry name" value="FrsA_esterase"/>
</dbReference>
<dbReference type="PANTHER" id="PTHR22946">
    <property type="entry name" value="DIENELACTONE HYDROLASE DOMAIN-CONTAINING PROTEIN-RELATED"/>
    <property type="match status" value="1"/>
</dbReference>
<dbReference type="InterPro" id="IPR022742">
    <property type="entry name" value="Hydrolase_4"/>
</dbReference>
<dbReference type="PANTHER" id="PTHR22946:SF9">
    <property type="entry name" value="POLYKETIDE TRANSFERASE AF380"/>
    <property type="match status" value="1"/>
</dbReference>
<comment type="caution">
    <text evidence="3">The sequence shown here is derived from an EMBL/GenBank/DDBJ whole genome shotgun (WGS) entry which is preliminary data.</text>
</comment>
<evidence type="ECO:0000313" key="3">
    <source>
        <dbReference type="EMBL" id="MBA5639374.1"/>
    </source>
</evidence>
<name>A0A7W2IDF8_9BURK</name>
<keyword evidence="4" id="KW-1185">Reference proteome</keyword>
<evidence type="ECO:0000259" key="2">
    <source>
        <dbReference type="Pfam" id="PF12146"/>
    </source>
</evidence>
<dbReference type="Pfam" id="PF12146">
    <property type="entry name" value="Hydrolase_4"/>
    <property type="match status" value="1"/>
</dbReference>
<sequence>MTAHSIASDFESEGETCAGTLLLPAQVSPPPVVVMANGFGGTRAAALPDIARHFVADGYAVYLFDYRNFGDSAGQPRHWVSPRRHLADWKAAVRHVRNLPGVDHDRIVLWGTSFSGGHVIETAARDPGIRTVIAQVPHVSGVASVLQVPLHISFCLMLAALRDQLGRAFGRPHYSRIVGRPGEVAALCSAECWDGYARLIPPGERWENKVLSRIFLELPFYSPARSARKVKAATLIIAGERDSVTPAAAARRAARRIANCEFHLLDGNHFELHLASEAVCRQSIALQLAFLRRQFAP</sequence>
<dbReference type="GO" id="GO:0052689">
    <property type="term" value="F:carboxylic ester hydrolase activity"/>
    <property type="evidence" value="ECO:0007669"/>
    <property type="project" value="UniProtKB-ARBA"/>
</dbReference>
<dbReference type="RefSeq" id="WP_182165841.1">
    <property type="nucleotide sequence ID" value="NZ_JACEZT010000015.1"/>
</dbReference>
<protein>
    <submittedName>
        <fullName evidence="3">Alpha/beta fold hydrolase</fullName>
    </submittedName>
</protein>
<dbReference type="EMBL" id="JACEZT010000015">
    <property type="protein sequence ID" value="MBA5639374.1"/>
    <property type="molecule type" value="Genomic_DNA"/>
</dbReference>
<dbReference type="SUPFAM" id="SSF53474">
    <property type="entry name" value="alpha/beta-Hydrolases"/>
    <property type="match status" value="1"/>
</dbReference>
<dbReference type="Gene3D" id="3.40.50.1820">
    <property type="entry name" value="alpha/beta hydrolase"/>
    <property type="match status" value="1"/>
</dbReference>
<dbReference type="Proteomes" id="UP000534388">
    <property type="component" value="Unassembled WGS sequence"/>
</dbReference>
<evidence type="ECO:0000313" key="4">
    <source>
        <dbReference type="Proteomes" id="UP000534388"/>
    </source>
</evidence>
<proteinExistence type="predicted"/>
<dbReference type="InterPro" id="IPR029058">
    <property type="entry name" value="AB_hydrolase_fold"/>
</dbReference>